<accession>A0A8J3YSX8</accession>
<proteinExistence type="predicted"/>
<feature type="transmembrane region" description="Helical" evidence="2">
    <location>
        <begin position="684"/>
        <end position="707"/>
    </location>
</feature>
<keyword evidence="3" id="KW-0732">Signal</keyword>
<comment type="caution">
    <text evidence="4">The sequence shown here is derived from an EMBL/GenBank/DDBJ whole genome shotgun (WGS) entry which is preliminary data.</text>
</comment>
<keyword evidence="2" id="KW-0812">Transmembrane</keyword>
<dbReference type="RefSeq" id="WP_203904517.1">
    <property type="nucleotide sequence ID" value="NZ_BOPF01000044.1"/>
</dbReference>
<feature type="region of interest" description="Disordered" evidence="1">
    <location>
        <begin position="67"/>
        <end position="96"/>
    </location>
</feature>
<dbReference type="EMBL" id="BOPF01000044">
    <property type="protein sequence ID" value="GIJ51104.1"/>
    <property type="molecule type" value="Genomic_DNA"/>
</dbReference>
<gene>
    <name evidence="4" type="ORF">Val02_79900</name>
</gene>
<protein>
    <submittedName>
        <fullName evidence="4">Uncharacterized protein</fullName>
    </submittedName>
</protein>
<reference evidence="4" key="1">
    <citation type="submission" date="2021-01" db="EMBL/GenBank/DDBJ databases">
        <title>Whole genome shotgun sequence of Virgisporangium aliadipatigenens NBRC 105644.</title>
        <authorList>
            <person name="Komaki H."/>
            <person name="Tamura T."/>
        </authorList>
    </citation>
    <scope>NUCLEOTIDE SEQUENCE</scope>
    <source>
        <strain evidence="4">NBRC 105644</strain>
    </source>
</reference>
<feature type="chain" id="PRO_5035252247" evidence="3">
    <location>
        <begin position="29"/>
        <end position="714"/>
    </location>
</feature>
<evidence type="ECO:0000256" key="1">
    <source>
        <dbReference type="SAM" id="MobiDB-lite"/>
    </source>
</evidence>
<feature type="signal peptide" evidence="3">
    <location>
        <begin position="1"/>
        <end position="28"/>
    </location>
</feature>
<evidence type="ECO:0000256" key="2">
    <source>
        <dbReference type="SAM" id="Phobius"/>
    </source>
</evidence>
<keyword evidence="2" id="KW-1133">Transmembrane helix</keyword>
<feature type="region of interest" description="Disordered" evidence="1">
    <location>
        <begin position="27"/>
        <end position="46"/>
    </location>
</feature>
<evidence type="ECO:0000313" key="4">
    <source>
        <dbReference type="EMBL" id="GIJ51104.1"/>
    </source>
</evidence>
<dbReference type="Proteomes" id="UP000619260">
    <property type="component" value="Unassembled WGS sequence"/>
</dbReference>
<keyword evidence="2" id="KW-0472">Membrane</keyword>
<organism evidence="4 5">
    <name type="scientific">Virgisporangium aliadipatigenens</name>
    <dbReference type="NCBI Taxonomy" id="741659"/>
    <lineage>
        <taxon>Bacteria</taxon>
        <taxon>Bacillati</taxon>
        <taxon>Actinomycetota</taxon>
        <taxon>Actinomycetes</taxon>
        <taxon>Micromonosporales</taxon>
        <taxon>Micromonosporaceae</taxon>
        <taxon>Virgisporangium</taxon>
    </lineage>
</organism>
<keyword evidence="5" id="KW-1185">Reference proteome</keyword>
<name>A0A8J3YSX8_9ACTN</name>
<dbReference type="AlphaFoldDB" id="A0A8J3YSX8"/>
<sequence length="714" mass="71899">MRTRILRSVAALVCALAVLGIPVHPASAAPTPAPADPESGPFARSSSTTYRVTLVARSCAAYGEVMANQVRDDDGESPGKPGRETAYTPGQAVDPDIEARDNACTPLPGAKFTFGAGREKTGPLSTVTAPREPLTAADGTARLDGSGKTTGATLAGAVTTILTDEQLRLTARRQLWLQGGATGALVPGGHSFGVLRCGVDGRTAGNVQWVTFPAGVRHVFCYAYYVRGSTATGTFAVKLRTTRPVGYPQRIGFQGSISQAGGFSLTADASETSFARLAGEQHQVQPVLPAGWRVADVTCAGSHVAADPATGHAQVTLVANETASCAYAVEPPAAAAGLTVRLYSEGGAGKFGVTVNGTGTSSALVAEPRGDGSAVTAAGADLSRLAPGAYTVSVQPPVADAKEWTLASATCNGAPVTVQSGTLQALVGAGVATDCVLRVIRRQATVSLKVVTQGGVATAGFALVPSNSGEPGWGASATTGNPGTSTAATGDLPQSVPFGAYIVVPVPPVSTADASWRLAGLGCQPGNAAGADSLSLRVDVNASTAAVECTATYQQQPAIRVRVALRAEGPGQNTDAVVDVSCGDGSAGRAVLAGDESGPSELPTPLSFADKTPCTVSLPEGADRPKAAALLVEPAPGNAPLPLPATVALDQPGTEYTLTVTLVYEGEDEGGQKTAAGALNSFTVLPFALIGSGLVGIGAAILLVMVARRRMGIE</sequence>
<evidence type="ECO:0000256" key="3">
    <source>
        <dbReference type="SAM" id="SignalP"/>
    </source>
</evidence>
<evidence type="ECO:0000313" key="5">
    <source>
        <dbReference type="Proteomes" id="UP000619260"/>
    </source>
</evidence>